<keyword evidence="2" id="KW-1185">Reference proteome</keyword>
<dbReference type="Proteomes" id="UP001597641">
    <property type="component" value="Unassembled WGS sequence"/>
</dbReference>
<name>A0ABW6BVV9_9BACT</name>
<sequence>MTEILYSEGSIVYAKVNPGLRLKVRRYLDRIYYCIVPAQPAHKELAYFERELTADAAVAGNLPHSNGA</sequence>
<dbReference type="RefSeq" id="WP_377486815.1">
    <property type="nucleotide sequence ID" value="NZ_JBHUOX010000012.1"/>
</dbReference>
<dbReference type="EMBL" id="JBHUOX010000012">
    <property type="protein sequence ID" value="MFD3001965.1"/>
    <property type="molecule type" value="Genomic_DNA"/>
</dbReference>
<evidence type="ECO:0000313" key="1">
    <source>
        <dbReference type="EMBL" id="MFD3001965.1"/>
    </source>
</evidence>
<comment type="caution">
    <text evidence="1">The sequence shown here is derived from an EMBL/GenBank/DDBJ whole genome shotgun (WGS) entry which is preliminary data.</text>
</comment>
<protein>
    <submittedName>
        <fullName evidence="1">Uncharacterized protein</fullName>
    </submittedName>
</protein>
<gene>
    <name evidence="1" type="ORF">ACFS7Z_16450</name>
</gene>
<evidence type="ECO:0000313" key="2">
    <source>
        <dbReference type="Proteomes" id="UP001597641"/>
    </source>
</evidence>
<organism evidence="1 2">
    <name type="scientific">Pontibacter toksunensis</name>
    <dbReference type="NCBI Taxonomy" id="1332631"/>
    <lineage>
        <taxon>Bacteria</taxon>
        <taxon>Pseudomonadati</taxon>
        <taxon>Bacteroidota</taxon>
        <taxon>Cytophagia</taxon>
        <taxon>Cytophagales</taxon>
        <taxon>Hymenobacteraceae</taxon>
        <taxon>Pontibacter</taxon>
    </lineage>
</organism>
<proteinExistence type="predicted"/>
<accession>A0ABW6BVV9</accession>
<reference evidence="2" key="1">
    <citation type="journal article" date="2019" name="Int. J. Syst. Evol. Microbiol.">
        <title>The Global Catalogue of Microorganisms (GCM) 10K type strain sequencing project: providing services to taxonomists for standard genome sequencing and annotation.</title>
        <authorList>
            <consortium name="The Broad Institute Genomics Platform"/>
            <consortium name="The Broad Institute Genome Sequencing Center for Infectious Disease"/>
            <person name="Wu L."/>
            <person name="Ma J."/>
        </authorList>
    </citation>
    <scope>NUCLEOTIDE SEQUENCE [LARGE SCALE GENOMIC DNA]</scope>
    <source>
        <strain evidence="2">KCTC 23984</strain>
    </source>
</reference>